<evidence type="ECO:0000313" key="2">
    <source>
        <dbReference type="Proteomes" id="UP000094527"/>
    </source>
</evidence>
<evidence type="ECO:0000313" key="1">
    <source>
        <dbReference type="EMBL" id="ODM93865.1"/>
    </source>
</evidence>
<gene>
    <name evidence="1" type="ORF">Ocin01_12821</name>
</gene>
<proteinExistence type="predicted"/>
<comment type="caution">
    <text evidence="1">The sequence shown here is derived from an EMBL/GenBank/DDBJ whole genome shotgun (WGS) entry which is preliminary data.</text>
</comment>
<dbReference type="OrthoDB" id="2142040at2759"/>
<sequence>MEPRQITWVPKSHGGHAKFAVHAGIDSGNKLYVARAHHFGGIVPGKLHIGHSHVYIPYNGLEVSVPQYEVLIAAPGTLSWVDGEGSNIPQHAIQGGRDPNGEPYYIGRVFHQGTITVGKVQRSHGTCYVPHGGKEHGYRNYEILVRNAYGRALNV</sequence>
<dbReference type="Pfam" id="PF11901">
    <property type="entry name" value="DM9"/>
    <property type="match status" value="1"/>
</dbReference>
<dbReference type="InterPro" id="IPR006616">
    <property type="entry name" value="DM9_repeat"/>
</dbReference>
<keyword evidence="2" id="KW-1185">Reference proteome</keyword>
<dbReference type="AlphaFoldDB" id="A0A1D2MLW7"/>
<dbReference type="SMART" id="SM00696">
    <property type="entry name" value="DM9"/>
    <property type="match status" value="2"/>
</dbReference>
<name>A0A1D2MLW7_ORCCI</name>
<dbReference type="EMBL" id="LJIJ01000901">
    <property type="protein sequence ID" value="ODM93865.1"/>
    <property type="molecule type" value="Genomic_DNA"/>
</dbReference>
<dbReference type="PANTHER" id="PTHR31649">
    <property type="entry name" value="AGAP009604-PA"/>
    <property type="match status" value="1"/>
</dbReference>
<reference evidence="1 2" key="1">
    <citation type="journal article" date="2016" name="Genome Biol. Evol.">
        <title>Gene Family Evolution Reflects Adaptation to Soil Environmental Stressors in the Genome of the Collembolan Orchesella cincta.</title>
        <authorList>
            <person name="Faddeeva-Vakhrusheva A."/>
            <person name="Derks M.F."/>
            <person name="Anvar S.Y."/>
            <person name="Agamennone V."/>
            <person name="Suring W."/>
            <person name="Smit S."/>
            <person name="van Straalen N.M."/>
            <person name="Roelofs D."/>
        </authorList>
    </citation>
    <scope>NUCLEOTIDE SEQUENCE [LARGE SCALE GENOMIC DNA]</scope>
    <source>
        <tissue evidence="1">Mixed pool</tissue>
    </source>
</reference>
<dbReference type="OMA" id="HKCIYIP"/>
<dbReference type="PANTHER" id="PTHR31649:SF1">
    <property type="entry name" value="FARNESOIC ACID O-METHYL TRANSFERASE DOMAIN-CONTAINING PROTEIN"/>
    <property type="match status" value="1"/>
</dbReference>
<organism evidence="1 2">
    <name type="scientific">Orchesella cincta</name>
    <name type="common">Springtail</name>
    <name type="synonym">Podura cincta</name>
    <dbReference type="NCBI Taxonomy" id="48709"/>
    <lineage>
        <taxon>Eukaryota</taxon>
        <taxon>Metazoa</taxon>
        <taxon>Ecdysozoa</taxon>
        <taxon>Arthropoda</taxon>
        <taxon>Hexapoda</taxon>
        <taxon>Collembola</taxon>
        <taxon>Entomobryomorpha</taxon>
        <taxon>Entomobryoidea</taxon>
        <taxon>Orchesellidae</taxon>
        <taxon>Orchesellinae</taxon>
        <taxon>Orchesella</taxon>
    </lineage>
</organism>
<protein>
    <submittedName>
        <fullName evidence="1">Natterin-3</fullName>
    </submittedName>
</protein>
<accession>A0A1D2MLW7</accession>
<dbReference type="Proteomes" id="UP000094527">
    <property type="component" value="Unassembled WGS sequence"/>
</dbReference>